<dbReference type="Pfam" id="PF13508">
    <property type="entry name" value="Acetyltransf_7"/>
    <property type="match status" value="1"/>
</dbReference>
<gene>
    <name evidence="4" type="ORF">ACFQV2_18700</name>
</gene>
<protein>
    <submittedName>
        <fullName evidence="4">GNAT family N-acetyltransferase</fullName>
        <ecNumber evidence="4">2.3.-.-</ecNumber>
    </submittedName>
</protein>
<dbReference type="InterPro" id="IPR000182">
    <property type="entry name" value="GNAT_dom"/>
</dbReference>
<dbReference type="InterPro" id="IPR016181">
    <property type="entry name" value="Acyl_CoA_acyltransferase"/>
</dbReference>
<evidence type="ECO:0000256" key="1">
    <source>
        <dbReference type="ARBA" id="ARBA00022679"/>
    </source>
</evidence>
<organism evidence="4 5">
    <name type="scientific">Actinokineospora soli</name>
    <dbReference type="NCBI Taxonomy" id="1048753"/>
    <lineage>
        <taxon>Bacteria</taxon>
        <taxon>Bacillati</taxon>
        <taxon>Actinomycetota</taxon>
        <taxon>Actinomycetes</taxon>
        <taxon>Pseudonocardiales</taxon>
        <taxon>Pseudonocardiaceae</taxon>
        <taxon>Actinokineospora</taxon>
    </lineage>
</organism>
<dbReference type="EMBL" id="JBHTEY010000004">
    <property type="protein sequence ID" value="MFC7615233.1"/>
    <property type="molecule type" value="Genomic_DNA"/>
</dbReference>
<comment type="caution">
    <text evidence="4">The sequence shown here is derived from an EMBL/GenBank/DDBJ whole genome shotgun (WGS) entry which is preliminary data.</text>
</comment>
<evidence type="ECO:0000259" key="3">
    <source>
        <dbReference type="Pfam" id="PF13508"/>
    </source>
</evidence>
<dbReference type="EC" id="2.3.-.-" evidence="4"/>
<keyword evidence="5" id="KW-1185">Reference proteome</keyword>
<proteinExistence type="predicted"/>
<dbReference type="Gene3D" id="3.40.630.30">
    <property type="match status" value="1"/>
</dbReference>
<dbReference type="PANTHER" id="PTHR43877">
    <property type="entry name" value="AMINOALKYLPHOSPHONATE N-ACETYLTRANSFERASE-RELATED-RELATED"/>
    <property type="match status" value="1"/>
</dbReference>
<dbReference type="Proteomes" id="UP001596512">
    <property type="component" value="Unassembled WGS sequence"/>
</dbReference>
<dbReference type="GO" id="GO:0016746">
    <property type="term" value="F:acyltransferase activity"/>
    <property type="evidence" value="ECO:0007669"/>
    <property type="project" value="UniProtKB-KW"/>
</dbReference>
<keyword evidence="2 4" id="KW-0012">Acyltransferase</keyword>
<name>A0ABW2TPQ1_9PSEU</name>
<dbReference type="SUPFAM" id="SSF55729">
    <property type="entry name" value="Acyl-CoA N-acyltransferases (Nat)"/>
    <property type="match status" value="1"/>
</dbReference>
<evidence type="ECO:0000256" key="2">
    <source>
        <dbReference type="ARBA" id="ARBA00023315"/>
    </source>
</evidence>
<dbReference type="InterPro" id="IPR050832">
    <property type="entry name" value="Bact_Acetyltransf"/>
</dbReference>
<evidence type="ECO:0000313" key="4">
    <source>
        <dbReference type="EMBL" id="MFC7615233.1"/>
    </source>
</evidence>
<reference evidence="5" key="1">
    <citation type="journal article" date="2019" name="Int. J. Syst. Evol. Microbiol.">
        <title>The Global Catalogue of Microorganisms (GCM) 10K type strain sequencing project: providing services to taxonomists for standard genome sequencing and annotation.</title>
        <authorList>
            <consortium name="The Broad Institute Genomics Platform"/>
            <consortium name="The Broad Institute Genome Sequencing Center for Infectious Disease"/>
            <person name="Wu L."/>
            <person name="Ma J."/>
        </authorList>
    </citation>
    <scope>NUCLEOTIDE SEQUENCE [LARGE SCALE GENOMIC DNA]</scope>
    <source>
        <strain evidence="5">JCM 17695</strain>
    </source>
</reference>
<keyword evidence="1 4" id="KW-0808">Transferase</keyword>
<accession>A0ABW2TPQ1</accession>
<feature type="domain" description="N-acetyltransferase" evidence="3">
    <location>
        <begin position="54"/>
        <end position="123"/>
    </location>
</feature>
<dbReference type="PANTHER" id="PTHR43877:SF1">
    <property type="entry name" value="ACETYLTRANSFERASE"/>
    <property type="match status" value="1"/>
</dbReference>
<dbReference type="CDD" id="cd04301">
    <property type="entry name" value="NAT_SF"/>
    <property type="match status" value="1"/>
</dbReference>
<evidence type="ECO:0000313" key="5">
    <source>
        <dbReference type="Proteomes" id="UP001596512"/>
    </source>
</evidence>
<sequence>MQPDLRNARRADVPDIAALMRRSVQRLFPAFHDARETASAAVHLTVPDTVLIDDGTYFVAEAGGAIIACGGWSKRGKVYTGSGDRPGDDRVLDPASEPARVRAMFVHEDWTRRGLGSAILTACCGPRPPRASRRWS</sequence>